<dbReference type="InterPro" id="IPR002941">
    <property type="entry name" value="DNA_methylase_N4/N6"/>
</dbReference>
<keyword evidence="3" id="KW-0808">Transferase</keyword>
<evidence type="ECO:0000313" key="6">
    <source>
        <dbReference type="EMBL" id="GLB86403.1"/>
    </source>
</evidence>
<dbReference type="PRINTS" id="PR00508">
    <property type="entry name" value="S21N4MTFRASE"/>
</dbReference>
<evidence type="ECO:0000256" key="3">
    <source>
        <dbReference type="ARBA" id="ARBA00022679"/>
    </source>
</evidence>
<feature type="domain" description="DNA methylase N-4/N-6" evidence="5">
    <location>
        <begin position="41"/>
        <end position="291"/>
    </location>
</feature>
<accession>A0AA37V0R4</accession>
<dbReference type="RefSeq" id="WP_045373225.1">
    <property type="nucleotide sequence ID" value="NZ_BRXE01000138.1"/>
</dbReference>
<dbReference type="AlphaFoldDB" id="A0AA37V0R4"/>
<evidence type="ECO:0000256" key="2">
    <source>
        <dbReference type="ARBA" id="ARBA00022603"/>
    </source>
</evidence>
<dbReference type="SUPFAM" id="SSF53335">
    <property type="entry name" value="S-adenosyl-L-methionine-dependent methyltransferases"/>
    <property type="match status" value="1"/>
</dbReference>
<dbReference type="GO" id="GO:0003677">
    <property type="term" value="F:DNA binding"/>
    <property type="evidence" value="ECO:0007669"/>
    <property type="project" value="InterPro"/>
</dbReference>
<evidence type="ECO:0000256" key="4">
    <source>
        <dbReference type="RuleBase" id="RU362026"/>
    </source>
</evidence>
<reference evidence="6" key="1">
    <citation type="submission" date="2022-07" db="EMBL/GenBank/DDBJ databases">
        <title>Mycobacterium kiyosense sp. nov., scotochromogenic slow-glowing species isolated from respiratory specimens.</title>
        <authorList>
            <person name="Fukano H."/>
            <person name="Kazumi Y."/>
            <person name="Sakagami N."/>
            <person name="Ato M."/>
            <person name="Mitarai S."/>
            <person name="Hoshino Y."/>
        </authorList>
    </citation>
    <scope>NUCLEOTIDE SEQUENCE</scope>
    <source>
        <strain evidence="6">SRL2020-028</strain>
    </source>
</reference>
<dbReference type="GO" id="GO:0008170">
    <property type="term" value="F:N-methyltransferase activity"/>
    <property type="evidence" value="ECO:0007669"/>
    <property type="project" value="InterPro"/>
</dbReference>
<sequence>MSVENAVADTTGSTPGFTYGGATLYQSDCIEWLESCAANSIHAVVTDPPYGLTEYNEVEQRKLRNGRGGVWRIPPTLDGYRRSPLPRFTTLRHSERAEIKRFFHDWASALQPVLVPGAHVFVASNPLLSHVVSFALYEAGLERRGEVVRLVMTLRGGDRPKNAHEEFPDVTVMPRSMWEPWLLFRKPVEGTVAENLRKWGTGGLRRLDAARPFGDVIRSAPTQSAEKRLAPHPSLKPQAFLRKIVRAALPTGEGVVLDTFAGSGSTLAAAEAVGYRSIGVERDERYVALAESAIPALAALTVTEDSVAV</sequence>
<dbReference type="InterPro" id="IPR001091">
    <property type="entry name" value="RM_Methyltransferase"/>
</dbReference>
<dbReference type="Proteomes" id="UP001165663">
    <property type="component" value="Unassembled WGS sequence"/>
</dbReference>
<dbReference type="InterPro" id="IPR002052">
    <property type="entry name" value="DNA_methylase_N6_adenine_CS"/>
</dbReference>
<dbReference type="InterPro" id="IPR029063">
    <property type="entry name" value="SAM-dependent_MTases_sf"/>
</dbReference>
<dbReference type="EMBL" id="BRXE01000138">
    <property type="protein sequence ID" value="GLB86403.1"/>
    <property type="molecule type" value="Genomic_DNA"/>
</dbReference>
<gene>
    <name evidence="6" type="ORF">SRL2020028_56590</name>
</gene>
<dbReference type="Pfam" id="PF01555">
    <property type="entry name" value="N6_N4_Mtase"/>
    <property type="match status" value="1"/>
</dbReference>
<organism evidence="6 7">
    <name type="scientific">Mycobacterium kiyosense</name>
    <dbReference type="NCBI Taxonomy" id="2871094"/>
    <lineage>
        <taxon>Bacteria</taxon>
        <taxon>Bacillati</taxon>
        <taxon>Actinomycetota</taxon>
        <taxon>Actinomycetes</taxon>
        <taxon>Mycobacteriales</taxon>
        <taxon>Mycobacteriaceae</taxon>
        <taxon>Mycobacterium</taxon>
    </lineage>
</organism>
<dbReference type="EC" id="2.1.1.-" evidence="4"/>
<evidence type="ECO:0000313" key="7">
    <source>
        <dbReference type="Proteomes" id="UP001165663"/>
    </source>
</evidence>
<proteinExistence type="inferred from homology"/>
<keyword evidence="2 6" id="KW-0489">Methyltransferase</keyword>
<dbReference type="Gene3D" id="3.40.50.150">
    <property type="entry name" value="Vaccinia Virus protein VP39"/>
    <property type="match status" value="1"/>
</dbReference>
<comment type="caution">
    <text evidence="6">The sequence shown here is derived from an EMBL/GenBank/DDBJ whole genome shotgun (WGS) entry which is preliminary data.</text>
</comment>
<dbReference type="PROSITE" id="PS00092">
    <property type="entry name" value="N6_MTASE"/>
    <property type="match status" value="1"/>
</dbReference>
<comment type="similarity">
    <text evidence="1 4">Belongs to the N(4)/N(6)-methyltransferase family.</text>
</comment>
<evidence type="ECO:0000259" key="5">
    <source>
        <dbReference type="Pfam" id="PF01555"/>
    </source>
</evidence>
<name>A0AA37V0R4_9MYCO</name>
<dbReference type="GO" id="GO:0032259">
    <property type="term" value="P:methylation"/>
    <property type="evidence" value="ECO:0007669"/>
    <property type="project" value="UniProtKB-KW"/>
</dbReference>
<protein>
    <recommendedName>
        <fullName evidence="4">Methyltransferase</fullName>
        <ecNumber evidence="4">2.1.1.-</ecNumber>
    </recommendedName>
</protein>
<evidence type="ECO:0000256" key="1">
    <source>
        <dbReference type="ARBA" id="ARBA00006594"/>
    </source>
</evidence>